<dbReference type="Proteomes" id="UP000566813">
    <property type="component" value="Unassembled WGS sequence"/>
</dbReference>
<evidence type="ECO:0008006" key="4">
    <source>
        <dbReference type="Google" id="ProtNLM"/>
    </source>
</evidence>
<comment type="caution">
    <text evidence="2">The sequence shown here is derived from an EMBL/GenBank/DDBJ whole genome shotgun (WGS) entry which is preliminary data.</text>
</comment>
<dbReference type="AlphaFoldDB" id="A0A7X1FPC1"/>
<proteinExistence type="predicted"/>
<dbReference type="EMBL" id="JACLAW010000002">
    <property type="protein sequence ID" value="MBC2664473.1"/>
    <property type="molecule type" value="Genomic_DNA"/>
</dbReference>
<dbReference type="SUPFAM" id="SSF48452">
    <property type="entry name" value="TPR-like"/>
    <property type="match status" value="1"/>
</dbReference>
<name>A0A7X1FPC1_9SPHN</name>
<organism evidence="2 3">
    <name type="scientific">Novosphingobium flavum</name>
    <dbReference type="NCBI Taxonomy" id="1778672"/>
    <lineage>
        <taxon>Bacteria</taxon>
        <taxon>Pseudomonadati</taxon>
        <taxon>Pseudomonadota</taxon>
        <taxon>Alphaproteobacteria</taxon>
        <taxon>Sphingomonadales</taxon>
        <taxon>Sphingomonadaceae</taxon>
        <taxon>Novosphingobium</taxon>
    </lineage>
</organism>
<dbReference type="Gene3D" id="1.25.40.10">
    <property type="entry name" value="Tetratricopeptide repeat domain"/>
    <property type="match status" value="1"/>
</dbReference>
<feature type="compositionally biased region" description="Pro residues" evidence="1">
    <location>
        <begin position="289"/>
        <end position="299"/>
    </location>
</feature>
<reference evidence="2 3" key="1">
    <citation type="submission" date="2020-08" db="EMBL/GenBank/DDBJ databases">
        <title>The genome sequence of type strain Novosphingobium flavum NBRC 111647.</title>
        <authorList>
            <person name="Liu Y."/>
        </authorList>
    </citation>
    <scope>NUCLEOTIDE SEQUENCE [LARGE SCALE GENOMIC DNA]</scope>
    <source>
        <strain evidence="2 3">NBRC 111647</strain>
    </source>
</reference>
<sequence>MPFPLALLPLIAQVGPFTAPGTNGTPFEQQIERPARARSSAPAATKPAAAPALAASLSEKGKACAEAVDDNADDALDDAQTWLAEAKGPEKAEAQLCIGMAHSRLENWTSAQQAFIAGREAAGANRLLRARLGAMAGNAALAAAAPARALATLDLAKADAKGLASPTLETEISLDRARALVALKRTADADSALADARLTGPNDAEAWLLSATLARREGNLAEAQQRIERAADILPIDPAIGLEAGVIAMLAGHEEAARKSWQSVLTAGPNSPEAETAKGYLAQLGPEPAAHPPAPAASR</sequence>
<protein>
    <recommendedName>
        <fullName evidence="4">Tetratricopeptide repeat protein</fullName>
    </recommendedName>
</protein>
<accession>A0A7X1FPC1</accession>
<evidence type="ECO:0000313" key="3">
    <source>
        <dbReference type="Proteomes" id="UP000566813"/>
    </source>
</evidence>
<gene>
    <name evidence="2" type="ORF">H7F51_02950</name>
</gene>
<evidence type="ECO:0000256" key="1">
    <source>
        <dbReference type="SAM" id="MobiDB-lite"/>
    </source>
</evidence>
<feature type="region of interest" description="Disordered" evidence="1">
    <location>
        <begin position="262"/>
        <end position="299"/>
    </location>
</feature>
<evidence type="ECO:0000313" key="2">
    <source>
        <dbReference type="EMBL" id="MBC2664473.1"/>
    </source>
</evidence>
<dbReference type="RefSeq" id="WP_185662722.1">
    <property type="nucleotide sequence ID" value="NZ_JACLAW010000002.1"/>
</dbReference>
<keyword evidence="3" id="KW-1185">Reference proteome</keyword>
<dbReference type="InterPro" id="IPR011990">
    <property type="entry name" value="TPR-like_helical_dom_sf"/>
</dbReference>